<dbReference type="InterPro" id="IPR012340">
    <property type="entry name" value="NA-bd_OB-fold"/>
</dbReference>
<dbReference type="InterPro" id="IPR011545">
    <property type="entry name" value="DEAD/DEAH_box_helicase_dom"/>
</dbReference>
<keyword evidence="3 15" id="KW-0547">Nucleotide-binding</keyword>
<comment type="function">
    <text evidence="15">Plays a critical role in recombination and DNA repair. Helps process Holliday junction intermediates to mature products by catalyzing branch migration. Has replication fork regression activity, unwinds stalled or blocked replication forks to make a HJ that can be resolved. Has a DNA unwinding activity characteristic of a DNA helicase with 3'-5' polarity.</text>
</comment>
<dbReference type="PANTHER" id="PTHR47964:SF1">
    <property type="entry name" value="ATP-DEPENDENT DNA HELICASE HOMOLOG RECG, CHLOROPLASTIC"/>
    <property type="match status" value="1"/>
</dbReference>
<dbReference type="PROSITE" id="PS51192">
    <property type="entry name" value="HELICASE_ATP_BIND_1"/>
    <property type="match status" value="1"/>
</dbReference>
<keyword evidence="9 15" id="KW-0233">DNA recombination</keyword>
<evidence type="ECO:0000259" key="17">
    <source>
        <dbReference type="PROSITE" id="PS51194"/>
    </source>
</evidence>
<dbReference type="NCBIfam" id="TIGR00643">
    <property type="entry name" value="recG"/>
    <property type="match status" value="1"/>
</dbReference>
<sequence>MDTLYTNIQYLKGVGPKTAENLKKLNIHTLMDMLYHFPRDYDDRRRIKKINQLIPGEKVTVYGQVVASSRVIKSRRRMTIIQFPLKDETGRIFITFFNMAYLKNQFKAGMSLMVNGEVKRGLHGLEMVNPIYSTIEETQEEGVDKIMPIYPSTEGIKQNQLVKLQKHLLPFGMNLIEEFLPEIIRRENKLCDLAFALKGIHFPEDERQLKIAKYRLIFDEFFLLQLSLASIKKNLSKNKNATPFMVEDGLNQLMTKLPFQLTEAQDRTLREILVDLKKTTPMNRLVQGDVGSGKTIVAIIALYLAVLNNCQGTMMAPTEILAQQHYESLTELLGPLGVRIALLVGSLTKGKKDAVLQGLKSGEIDIVVGTHAVIQENVEFKHLGLVITDEQHRFGVRQRATLANKGINPHILVMTATPIPRTLALILYGDLDISIIDQLPPGRKEIKTYEAGENKEEKVYNFVKKQLKEGRQAYIVCPLVEESESIEAQSAVETAEVLAHSVFQDYSVALLHGKMKPQEKEAIMADFKAGNIQVLVSTTVIEVGVNVPNANIMLVVNAERFGLAQLHQLRGRVGRGIHQSYCILINKGKNPIARERMKTMVETNDGFIISEKDLALRGPGEFFGTRQHGLPELKIANIFKHVKILKTAEKQVAKLLKEDPKLTLEQYPQLKKKLQLQFEGFSVDGGM</sequence>
<dbReference type="InterPro" id="IPR004609">
    <property type="entry name" value="ATP-dep_DNA_helicase_RecG"/>
</dbReference>
<evidence type="ECO:0000256" key="13">
    <source>
        <dbReference type="ARBA" id="ARBA00034808"/>
    </source>
</evidence>
<dbReference type="EMBL" id="WBZB01000004">
    <property type="protein sequence ID" value="KAB3533127.1"/>
    <property type="molecule type" value="Genomic_DNA"/>
</dbReference>
<evidence type="ECO:0000256" key="8">
    <source>
        <dbReference type="ARBA" id="ARBA00023125"/>
    </source>
</evidence>
<dbReference type="GO" id="GO:0043138">
    <property type="term" value="F:3'-5' DNA helicase activity"/>
    <property type="evidence" value="ECO:0007669"/>
    <property type="project" value="UniProtKB-EC"/>
</dbReference>
<evidence type="ECO:0000256" key="1">
    <source>
        <dbReference type="ARBA" id="ARBA00007504"/>
    </source>
</evidence>
<dbReference type="OrthoDB" id="9804325at2"/>
<dbReference type="SUPFAM" id="SSF52540">
    <property type="entry name" value="P-loop containing nucleoside triphosphate hydrolases"/>
    <property type="match status" value="2"/>
</dbReference>
<dbReference type="InterPro" id="IPR014001">
    <property type="entry name" value="Helicase_ATP-bd"/>
</dbReference>
<dbReference type="InterPro" id="IPR033454">
    <property type="entry name" value="RecG_wedge"/>
</dbReference>
<feature type="domain" description="Helicase ATP-binding" evidence="16">
    <location>
        <begin position="275"/>
        <end position="436"/>
    </location>
</feature>
<dbReference type="RefSeq" id="WP_151864452.1">
    <property type="nucleotide sequence ID" value="NZ_WBZB01000004.1"/>
</dbReference>
<comment type="catalytic activity">
    <reaction evidence="12 15">
        <text>Couples ATP hydrolysis with the unwinding of duplex DNA by translocating in the 3'-5' direction.</text>
        <dbReference type="EC" id="5.6.2.4"/>
    </reaction>
</comment>
<evidence type="ECO:0000256" key="6">
    <source>
        <dbReference type="ARBA" id="ARBA00022806"/>
    </source>
</evidence>
<dbReference type="InterPro" id="IPR001650">
    <property type="entry name" value="Helicase_C-like"/>
</dbReference>
<dbReference type="GO" id="GO:0006310">
    <property type="term" value="P:DNA recombination"/>
    <property type="evidence" value="ECO:0007669"/>
    <property type="project" value="UniProtKB-UniRule"/>
</dbReference>
<keyword evidence="7 15" id="KW-0067">ATP-binding</keyword>
<evidence type="ECO:0000256" key="7">
    <source>
        <dbReference type="ARBA" id="ARBA00022840"/>
    </source>
</evidence>
<evidence type="ECO:0000313" key="19">
    <source>
        <dbReference type="Proteomes" id="UP000465601"/>
    </source>
</evidence>
<reference evidence="18 19" key="1">
    <citation type="submission" date="2019-10" db="EMBL/GenBank/DDBJ databases">
        <title>Alkaliphilus serpentinus sp. nov. and Alkaliphilus pronyensis sp. nov., two novel anaerobic alkaliphilic species isolated from the serpentinized-hosted hydrothermal field of the Prony Bay (New Caledonia).</title>
        <authorList>
            <person name="Postec A."/>
        </authorList>
    </citation>
    <scope>NUCLEOTIDE SEQUENCE [LARGE SCALE GENOMIC DNA]</scope>
    <source>
        <strain evidence="18 19">LacT</strain>
    </source>
</reference>
<dbReference type="Gene3D" id="2.40.50.140">
    <property type="entry name" value="Nucleic acid-binding proteins"/>
    <property type="match status" value="1"/>
</dbReference>
<evidence type="ECO:0000256" key="5">
    <source>
        <dbReference type="ARBA" id="ARBA00022801"/>
    </source>
</evidence>
<keyword evidence="8" id="KW-0238">DNA-binding</keyword>
<dbReference type="CDD" id="cd17992">
    <property type="entry name" value="DEXHc_RecG"/>
    <property type="match status" value="1"/>
</dbReference>
<dbReference type="GO" id="GO:0006281">
    <property type="term" value="P:DNA repair"/>
    <property type="evidence" value="ECO:0007669"/>
    <property type="project" value="UniProtKB-UniRule"/>
</dbReference>
<dbReference type="Proteomes" id="UP000465601">
    <property type="component" value="Unassembled WGS sequence"/>
</dbReference>
<evidence type="ECO:0000256" key="12">
    <source>
        <dbReference type="ARBA" id="ARBA00034617"/>
    </source>
</evidence>
<evidence type="ECO:0000256" key="3">
    <source>
        <dbReference type="ARBA" id="ARBA00022741"/>
    </source>
</evidence>
<feature type="domain" description="Helicase C-terminal" evidence="17">
    <location>
        <begin position="455"/>
        <end position="615"/>
    </location>
</feature>
<keyword evidence="10 15" id="KW-0234">DNA repair</keyword>
<dbReference type="AlphaFoldDB" id="A0A833MBD2"/>
<evidence type="ECO:0000256" key="9">
    <source>
        <dbReference type="ARBA" id="ARBA00023172"/>
    </source>
</evidence>
<evidence type="ECO:0000256" key="15">
    <source>
        <dbReference type="RuleBase" id="RU363016"/>
    </source>
</evidence>
<dbReference type="InterPro" id="IPR027417">
    <property type="entry name" value="P-loop_NTPase"/>
</dbReference>
<dbReference type="Gene3D" id="3.40.50.300">
    <property type="entry name" value="P-loop containing nucleotide triphosphate hydrolases"/>
    <property type="match status" value="2"/>
</dbReference>
<dbReference type="NCBIfam" id="NF008165">
    <property type="entry name" value="PRK10917.1-3"/>
    <property type="match status" value="1"/>
</dbReference>
<comment type="similarity">
    <text evidence="1 15">Belongs to the helicase family. RecG subfamily.</text>
</comment>
<comment type="catalytic activity">
    <reaction evidence="14 15">
        <text>ATP + H2O = ADP + phosphate + H(+)</text>
        <dbReference type="Rhea" id="RHEA:13065"/>
        <dbReference type="ChEBI" id="CHEBI:15377"/>
        <dbReference type="ChEBI" id="CHEBI:15378"/>
        <dbReference type="ChEBI" id="CHEBI:30616"/>
        <dbReference type="ChEBI" id="CHEBI:43474"/>
        <dbReference type="ChEBI" id="CHEBI:456216"/>
        <dbReference type="EC" id="5.6.2.4"/>
    </reaction>
</comment>
<gene>
    <name evidence="18" type="primary">recG</name>
    <name evidence="18" type="ORF">F8153_00835</name>
</gene>
<evidence type="ECO:0000256" key="14">
    <source>
        <dbReference type="ARBA" id="ARBA00048988"/>
    </source>
</evidence>
<keyword evidence="5 15" id="KW-0378">Hydrolase</keyword>
<keyword evidence="19" id="KW-1185">Reference proteome</keyword>
<evidence type="ECO:0000313" key="18">
    <source>
        <dbReference type="EMBL" id="KAB3533127.1"/>
    </source>
</evidence>
<proteinExistence type="inferred from homology"/>
<dbReference type="SMART" id="SM00490">
    <property type="entry name" value="HELICc"/>
    <property type="match status" value="1"/>
</dbReference>
<evidence type="ECO:0000259" key="16">
    <source>
        <dbReference type="PROSITE" id="PS51192"/>
    </source>
</evidence>
<accession>A0A833MBD2</accession>
<dbReference type="PROSITE" id="PS51194">
    <property type="entry name" value="HELICASE_CTER"/>
    <property type="match status" value="1"/>
</dbReference>
<dbReference type="Pfam" id="PF19833">
    <property type="entry name" value="RecG_dom3_C"/>
    <property type="match status" value="1"/>
</dbReference>
<dbReference type="GO" id="GO:0003677">
    <property type="term" value="F:DNA binding"/>
    <property type="evidence" value="ECO:0007669"/>
    <property type="project" value="UniProtKB-KW"/>
</dbReference>
<dbReference type="GO" id="GO:0016787">
    <property type="term" value="F:hydrolase activity"/>
    <property type="evidence" value="ECO:0007669"/>
    <property type="project" value="UniProtKB-KW"/>
</dbReference>
<dbReference type="SUPFAM" id="SSF50249">
    <property type="entry name" value="Nucleic acid-binding proteins"/>
    <property type="match status" value="1"/>
</dbReference>
<dbReference type="EC" id="5.6.2.4" evidence="13 15"/>
<evidence type="ECO:0000256" key="4">
    <source>
        <dbReference type="ARBA" id="ARBA00022763"/>
    </source>
</evidence>
<protein>
    <recommendedName>
        <fullName evidence="2 15">ATP-dependent DNA helicase RecG</fullName>
        <ecNumber evidence="13 15">5.6.2.4</ecNumber>
    </recommendedName>
</protein>
<evidence type="ECO:0000256" key="10">
    <source>
        <dbReference type="ARBA" id="ARBA00023204"/>
    </source>
</evidence>
<comment type="caution">
    <text evidence="18">The sequence shown here is derived from an EMBL/GenBank/DDBJ whole genome shotgun (WGS) entry which is preliminary data.</text>
</comment>
<dbReference type="CDD" id="cd04488">
    <property type="entry name" value="RecG_wedge_OBF"/>
    <property type="match status" value="1"/>
</dbReference>
<dbReference type="Pfam" id="PF17191">
    <property type="entry name" value="RecG_wedge"/>
    <property type="match status" value="1"/>
</dbReference>
<dbReference type="InterPro" id="IPR045562">
    <property type="entry name" value="RecG_dom3_C"/>
</dbReference>
<evidence type="ECO:0000256" key="11">
    <source>
        <dbReference type="ARBA" id="ARBA00023235"/>
    </source>
</evidence>
<dbReference type="PANTHER" id="PTHR47964">
    <property type="entry name" value="ATP-DEPENDENT DNA HELICASE HOMOLOG RECG, CHLOROPLASTIC"/>
    <property type="match status" value="1"/>
</dbReference>
<dbReference type="InterPro" id="IPR047112">
    <property type="entry name" value="RecG/Mfd"/>
</dbReference>
<dbReference type="Pfam" id="PF00270">
    <property type="entry name" value="DEAD"/>
    <property type="match status" value="1"/>
</dbReference>
<dbReference type="Pfam" id="PF00271">
    <property type="entry name" value="Helicase_C"/>
    <property type="match status" value="1"/>
</dbReference>
<keyword evidence="11" id="KW-0413">Isomerase</keyword>
<dbReference type="GO" id="GO:0005524">
    <property type="term" value="F:ATP binding"/>
    <property type="evidence" value="ECO:0007669"/>
    <property type="project" value="UniProtKB-KW"/>
</dbReference>
<name>A0A833MBD2_9FIRM</name>
<dbReference type="SMART" id="SM00487">
    <property type="entry name" value="DEXDc"/>
    <property type="match status" value="1"/>
</dbReference>
<keyword evidence="6 15" id="KW-0347">Helicase</keyword>
<organism evidence="18 19">
    <name type="scientific">Alkaliphilus serpentinus</name>
    <dbReference type="NCBI Taxonomy" id="1482731"/>
    <lineage>
        <taxon>Bacteria</taxon>
        <taxon>Bacillati</taxon>
        <taxon>Bacillota</taxon>
        <taxon>Clostridia</taxon>
        <taxon>Peptostreptococcales</taxon>
        <taxon>Natronincolaceae</taxon>
        <taxon>Alkaliphilus</taxon>
    </lineage>
</organism>
<evidence type="ECO:0000256" key="2">
    <source>
        <dbReference type="ARBA" id="ARBA00017846"/>
    </source>
</evidence>
<dbReference type="NCBIfam" id="NF008168">
    <property type="entry name" value="PRK10917.2-2"/>
    <property type="match status" value="1"/>
</dbReference>
<keyword evidence="4 15" id="KW-0227">DNA damage</keyword>